<dbReference type="Gene3D" id="1.10.1200.10">
    <property type="entry name" value="ACP-like"/>
    <property type="match status" value="1"/>
</dbReference>
<sequence length="366" mass="41696">MENVSLNIVFWGEDSFSNIVLNSLIQAGHHVKLVISPWYDNLIYKKLEFTCSKFNIPFERYLKINSEEVFQRVKLFAPDLCVVVHFEKMIRLPILEIPRLGFINLHPSLLPQYRGRAPQHWPIINGEKETGVSVHYVDTGFDTGDIIIQERILIGKDMYVSDLQNEWIKIYSHIVVKAIEKILKGHPVVKQSALEGSYYDKLKTQQCQIKLTAGCQSAYNLIKGVSLPYHGAQFSNIIILKAHYPDSDVTKSIVDKYRTNGVYMQTDFGNFLRFSDGVLIIDKYKISTNMKETILTILSELRPEFNFSQSANFIDEGMLDSLDVVNLVTDLENAYGILIDGVDILPNNFSSVDNIINLLIKNGVKA</sequence>
<dbReference type="GO" id="GO:0004479">
    <property type="term" value="F:methionyl-tRNA formyltransferase activity"/>
    <property type="evidence" value="ECO:0007669"/>
    <property type="project" value="UniProtKB-EC"/>
</dbReference>
<dbReference type="AlphaFoldDB" id="A0A1M4WK28"/>
<dbReference type="InterPro" id="IPR036477">
    <property type="entry name" value="Formyl_transf_N_sf"/>
</dbReference>
<organism evidence="3 4">
    <name type="scientific">Bacteroides luti</name>
    <dbReference type="NCBI Taxonomy" id="1297750"/>
    <lineage>
        <taxon>Bacteria</taxon>
        <taxon>Pseudomonadati</taxon>
        <taxon>Bacteroidota</taxon>
        <taxon>Bacteroidia</taxon>
        <taxon>Bacteroidales</taxon>
        <taxon>Bacteroidaceae</taxon>
        <taxon>Bacteroides</taxon>
    </lineage>
</organism>
<dbReference type="PANTHER" id="PTHR11138:SF5">
    <property type="entry name" value="METHIONYL-TRNA FORMYLTRANSFERASE, MITOCHONDRIAL"/>
    <property type="match status" value="1"/>
</dbReference>
<dbReference type="GO" id="GO:0005829">
    <property type="term" value="C:cytosol"/>
    <property type="evidence" value="ECO:0007669"/>
    <property type="project" value="TreeGrafter"/>
</dbReference>
<name>A0A1M4WK28_9BACE</name>
<protein>
    <recommendedName>
        <fullName evidence="1">methionyl-tRNA formyltransferase</fullName>
        <ecNumber evidence="1">2.1.2.9</ecNumber>
    </recommendedName>
</protein>
<dbReference type="Pfam" id="PF00551">
    <property type="entry name" value="Formyl_trans_N"/>
    <property type="match status" value="1"/>
</dbReference>
<accession>A0A1M4WK28</accession>
<dbReference type="SUPFAM" id="SSF53328">
    <property type="entry name" value="Formyltransferase"/>
    <property type="match status" value="1"/>
</dbReference>
<feature type="domain" description="Carrier" evidence="2">
    <location>
        <begin position="285"/>
        <end position="363"/>
    </location>
</feature>
<dbReference type="RefSeq" id="WP_073399406.1">
    <property type="nucleotide sequence ID" value="NZ_FQTV01000003.1"/>
</dbReference>
<evidence type="ECO:0000256" key="1">
    <source>
        <dbReference type="ARBA" id="ARBA00012261"/>
    </source>
</evidence>
<evidence type="ECO:0000259" key="2">
    <source>
        <dbReference type="PROSITE" id="PS50075"/>
    </source>
</evidence>
<dbReference type="PANTHER" id="PTHR11138">
    <property type="entry name" value="METHIONYL-TRNA FORMYLTRANSFERASE"/>
    <property type="match status" value="1"/>
</dbReference>
<dbReference type="SUPFAM" id="SSF47336">
    <property type="entry name" value="ACP-like"/>
    <property type="match status" value="1"/>
</dbReference>
<dbReference type="CDD" id="cd08646">
    <property type="entry name" value="FMT_core_Met-tRNA-FMT_N"/>
    <property type="match status" value="1"/>
</dbReference>
<gene>
    <name evidence="3" type="ORF">SAMN05444405_103103</name>
</gene>
<dbReference type="Proteomes" id="UP000184509">
    <property type="component" value="Unassembled WGS sequence"/>
</dbReference>
<keyword evidence="3" id="KW-0808">Transferase</keyword>
<dbReference type="InterPro" id="IPR041711">
    <property type="entry name" value="Met-tRNA-FMT_N"/>
</dbReference>
<evidence type="ECO:0000313" key="3">
    <source>
        <dbReference type="EMBL" id="SHE81609.1"/>
    </source>
</evidence>
<dbReference type="EMBL" id="FQTV01000003">
    <property type="protein sequence ID" value="SHE81609.1"/>
    <property type="molecule type" value="Genomic_DNA"/>
</dbReference>
<dbReference type="InterPro" id="IPR002376">
    <property type="entry name" value="Formyl_transf_N"/>
</dbReference>
<dbReference type="OrthoDB" id="9802815at2"/>
<evidence type="ECO:0000313" key="4">
    <source>
        <dbReference type="Proteomes" id="UP000184509"/>
    </source>
</evidence>
<dbReference type="Gene3D" id="3.40.50.12230">
    <property type="match status" value="1"/>
</dbReference>
<dbReference type="EC" id="2.1.2.9" evidence="1"/>
<reference evidence="3 4" key="1">
    <citation type="submission" date="2016-11" db="EMBL/GenBank/DDBJ databases">
        <authorList>
            <person name="Jaros S."/>
            <person name="Januszkiewicz K."/>
            <person name="Wedrychowicz H."/>
        </authorList>
    </citation>
    <scope>NUCLEOTIDE SEQUENCE [LARGE SCALE GENOMIC DNA]</scope>
    <source>
        <strain evidence="3 4">DSM 26991</strain>
    </source>
</reference>
<keyword evidence="4" id="KW-1185">Reference proteome</keyword>
<dbReference type="PROSITE" id="PS50075">
    <property type="entry name" value="CARRIER"/>
    <property type="match status" value="1"/>
</dbReference>
<dbReference type="InterPro" id="IPR036736">
    <property type="entry name" value="ACP-like_sf"/>
</dbReference>
<dbReference type="STRING" id="1297750.SAMN05444405_103103"/>
<dbReference type="InterPro" id="IPR009081">
    <property type="entry name" value="PP-bd_ACP"/>
</dbReference>
<proteinExistence type="predicted"/>